<evidence type="ECO:0000256" key="14">
    <source>
        <dbReference type="ARBA" id="ARBA00022840"/>
    </source>
</evidence>
<evidence type="ECO:0000256" key="4">
    <source>
        <dbReference type="ARBA" id="ARBA00022475"/>
    </source>
</evidence>
<evidence type="ECO:0000256" key="3">
    <source>
        <dbReference type="ARBA" id="ARBA00012513"/>
    </source>
</evidence>
<dbReference type="InterPro" id="IPR000719">
    <property type="entry name" value="Prot_kinase_dom"/>
</dbReference>
<evidence type="ECO:0000256" key="10">
    <source>
        <dbReference type="ARBA" id="ARBA00022729"/>
    </source>
</evidence>
<proteinExistence type="inferred from homology"/>
<dbReference type="InterPro" id="IPR003591">
    <property type="entry name" value="Leu-rich_rpt_typical-subtyp"/>
</dbReference>
<evidence type="ECO:0000256" key="18">
    <source>
        <dbReference type="ARBA" id="ARBA00023180"/>
    </source>
</evidence>
<keyword evidence="17" id="KW-0675">Receptor</keyword>
<comment type="catalytic activity">
    <reaction evidence="19">
        <text>L-threonyl-[protein] + ATP = O-phospho-L-threonyl-[protein] + ADP + H(+)</text>
        <dbReference type="Rhea" id="RHEA:46608"/>
        <dbReference type="Rhea" id="RHEA-COMP:11060"/>
        <dbReference type="Rhea" id="RHEA-COMP:11605"/>
        <dbReference type="ChEBI" id="CHEBI:15378"/>
        <dbReference type="ChEBI" id="CHEBI:30013"/>
        <dbReference type="ChEBI" id="CHEBI:30616"/>
        <dbReference type="ChEBI" id="CHEBI:61977"/>
        <dbReference type="ChEBI" id="CHEBI:456216"/>
        <dbReference type="EC" id="2.7.11.1"/>
    </reaction>
</comment>
<dbReference type="SMART" id="SM00220">
    <property type="entry name" value="S_TKc"/>
    <property type="match status" value="1"/>
</dbReference>
<dbReference type="EC" id="2.7.11.1" evidence="3"/>
<dbReference type="InParanoid" id="A0A7N2KPX7"/>
<evidence type="ECO:0000313" key="24">
    <source>
        <dbReference type="Proteomes" id="UP000594261"/>
    </source>
</evidence>
<name>A0A7N2KPX7_QUELO</name>
<keyword evidence="24" id="KW-1185">Reference proteome</keyword>
<comment type="similarity">
    <text evidence="2">Belongs to the RLP family.</text>
</comment>
<dbReference type="InterPro" id="IPR001611">
    <property type="entry name" value="Leu-rich_rpt"/>
</dbReference>
<dbReference type="Proteomes" id="UP000594261">
    <property type="component" value="Chromosome 1"/>
</dbReference>
<keyword evidence="5" id="KW-0723">Serine/threonine-protein kinase</keyword>
<comment type="subcellular location">
    <subcellularLocation>
        <location evidence="1">Cell membrane</location>
        <topology evidence="1">Single-pass type I membrane protein</topology>
    </subcellularLocation>
</comment>
<evidence type="ECO:0000256" key="7">
    <source>
        <dbReference type="ARBA" id="ARBA00022614"/>
    </source>
</evidence>
<evidence type="ECO:0000259" key="22">
    <source>
        <dbReference type="PROSITE" id="PS50011"/>
    </source>
</evidence>
<organism evidence="23 24">
    <name type="scientific">Quercus lobata</name>
    <name type="common">Valley oak</name>
    <dbReference type="NCBI Taxonomy" id="97700"/>
    <lineage>
        <taxon>Eukaryota</taxon>
        <taxon>Viridiplantae</taxon>
        <taxon>Streptophyta</taxon>
        <taxon>Embryophyta</taxon>
        <taxon>Tracheophyta</taxon>
        <taxon>Spermatophyta</taxon>
        <taxon>Magnoliopsida</taxon>
        <taxon>eudicotyledons</taxon>
        <taxon>Gunneridae</taxon>
        <taxon>Pentapetalae</taxon>
        <taxon>rosids</taxon>
        <taxon>fabids</taxon>
        <taxon>Fagales</taxon>
        <taxon>Fagaceae</taxon>
        <taxon>Quercus</taxon>
    </lineage>
</organism>
<evidence type="ECO:0000256" key="11">
    <source>
        <dbReference type="ARBA" id="ARBA00022737"/>
    </source>
</evidence>
<evidence type="ECO:0000256" key="6">
    <source>
        <dbReference type="ARBA" id="ARBA00022553"/>
    </source>
</evidence>
<keyword evidence="8" id="KW-0808">Transferase</keyword>
<keyword evidence="16 21" id="KW-0472">Membrane</keyword>
<evidence type="ECO:0000256" key="8">
    <source>
        <dbReference type="ARBA" id="ARBA00022679"/>
    </source>
</evidence>
<dbReference type="OMA" id="YLHVECH"/>
<keyword evidence="6" id="KW-0597">Phosphoprotein</keyword>
<dbReference type="InterPro" id="IPR011009">
    <property type="entry name" value="Kinase-like_dom_sf"/>
</dbReference>
<keyword evidence="7" id="KW-0433">Leucine-rich repeat</keyword>
<dbReference type="EMBL" id="LRBV02000001">
    <property type="status" value="NOT_ANNOTATED_CDS"/>
    <property type="molecule type" value="Genomic_DNA"/>
</dbReference>
<dbReference type="PANTHER" id="PTHR27008">
    <property type="entry name" value="OS04G0122200 PROTEIN"/>
    <property type="match status" value="1"/>
</dbReference>
<evidence type="ECO:0000256" key="9">
    <source>
        <dbReference type="ARBA" id="ARBA00022692"/>
    </source>
</evidence>
<dbReference type="InterPro" id="IPR032675">
    <property type="entry name" value="LRR_dom_sf"/>
</dbReference>
<dbReference type="Gramene" id="QL01p037945:mrna">
    <property type="protein sequence ID" value="QL01p037945:mrna"/>
    <property type="gene ID" value="QL01p037945"/>
</dbReference>
<feature type="transmembrane region" description="Helical" evidence="21">
    <location>
        <begin position="546"/>
        <end position="569"/>
    </location>
</feature>
<evidence type="ECO:0000256" key="2">
    <source>
        <dbReference type="ARBA" id="ARBA00009592"/>
    </source>
</evidence>
<evidence type="ECO:0000256" key="20">
    <source>
        <dbReference type="ARBA" id="ARBA00048679"/>
    </source>
</evidence>
<dbReference type="GO" id="GO:0004674">
    <property type="term" value="F:protein serine/threonine kinase activity"/>
    <property type="evidence" value="ECO:0007669"/>
    <property type="project" value="UniProtKB-KW"/>
</dbReference>
<keyword evidence="4" id="KW-1003">Cell membrane</keyword>
<dbReference type="EnsemblPlants" id="QL01p037945:mrna">
    <property type="protein sequence ID" value="QL01p037945:mrna"/>
    <property type="gene ID" value="QL01p037945"/>
</dbReference>
<keyword evidence="13" id="KW-0418">Kinase</keyword>
<dbReference type="AlphaFoldDB" id="A0A7N2KPX7"/>
<evidence type="ECO:0000256" key="5">
    <source>
        <dbReference type="ARBA" id="ARBA00022527"/>
    </source>
</evidence>
<comment type="catalytic activity">
    <reaction evidence="20">
        <text>L-seryl-[protein] + ATP = O-phospho-L-seryl-[protein] + ADP + H(+)</text>
        <dbReference type="Rhea" id="RHEA:17989"/>
        <dbReference type="Rhea" id="RHEA-COMP:9863"/>
        <dbReference type="Rhea" id="RHEA-COMP:11604"/>
        <dbReference type="ChEBI" id="CHEBI:15378"/>
        <dbReference type="ChEBI" id="CHEBI:29999"/>
        <dbReference type="ChEBI" id="CHEBI:30616"/>
        <dbReference type="ChEBI" id="CHEBI:83421"/>
        <dbReference type="ChEBI" id="CHEBI:456216"/>
        <dbReference type="EC" id="2.7.11.1"/>
    </reaction>
</comment>
<dbReference type="PROSITE" id="PS00108">
    <property type="entry name" value="PROTEIN_KINASE_ST"/>
    <property type="match status" value="1"/>
</dbReference>
<evidence type="ECO:0000256" key="16">
    <source>
        <dbReference type="ARBA" id="ARBA00023136"/>
    </source>
</evidence>
<evidence type="ECO:0000256" key="13">
    <source>
        <dbReference type="ARBA" id="ARBA00022777"/>
    </source>
</evidence>
<evidence type="ECO:0000256" key="21">
    <source>
        <dbReference type="SAM" id="Phobius"/>
    </source>
</evidence>
<dbReference type="Gene3D" id="3.80.10.10">
    <property type="entry name" value="Ribonuclease Inhibitor"/>
    <property type="match status" value="2"/>
</dbReference>
<dbReference type="FunFam" id="3.80.10.10:FF:000111">
    <property type="entry name" value="LRR receptor-like serine/threonine-protein kinase ERECTA"/>
    <property type="match status" value="1"/>
</dbReference>
<dbReference type="Pfam" id="PF00069">
    <property type="entry name" value="Pkinase"/>
    <property type="match status" value="1"/>
</dbReference>
<dbReference type="InterPro" id="IPR051809">
    <property type="entry name" value="Plant_receptor-like_S/T_kinase"/>
</dbReference>
<keyword evidence="12" id="KW-0547">Nucleotide-binding</keyword>
<evidence type="ECO:0000256" key="19">
    <source>
        <dbReference type="ARBA" id="ARBA00047899"/>
    </source>
</evidence>
<dbReference type="GO" id="GO:0005886">
    <property type="term" value="C:plasma membrane"/>
    <property type="evidence" value="ECO:0007669"/>
    <property type="project" value="UniProtKB-SubCell"/>
</dbReference>
<keyword evidence="10" id="KW-0732">Signal</keyword>
<reference evidence="23 24" key="1">
    <citation type="journal article" date="2016" name="G3 (Bethesda)">
        <title>First Draft Assembly and Annotation of the Genome of a California Endemic Oak Quercus lobata Nee (Fagaceae).</title>
        <authorList>
            <person name="Sork V.L."/>
            <person name="Fitz-Gibbon S.T."/>
            <person name="Puiu D."/>
            <person name="Crepeau M."/>
            <person name="Gugger P.F."/>
            <person name="Sherman R."/>
            <person name="Stevens K."/>
            <person name="Langley C.H."/>
            <person name="Pellegrini M."/>
            <person name="Salzberg S.L."/>
        </authorList>
    </citation>
    <scope>NUCLEOTIDE SEQUENCE [LARGE SCALE GENOMIC DNA]</scope>
    <source>
        <strain evidence="23 24">cv. SW786</strain>
    </source>
</reference>
<evidence type="ECO:0000256" key="15">
    <source>
        <dbReference type="ARBA" id="ARBA00022989"/>
    </source>
</evidence>
<dbReference type="Pfam" id="PF00560">
    <property type="entry name" value="LRR_1"/>
    <property type="match status" value="8"/>
</dbReference>
<reference evidence="23" key="2">
    <citation type="submission" date="2021-01" db="UniProtKB">
        <authorList>
            <consortium name="EnsemblPlants"/>
        </authorList>
    </citation>
    <scope>IDENTIFICATION</scope>
</reference>
<sequence>MEHPVMTTTQLFTLTFRAIFLLFLPLSVSKFSLAFTLSNETDKLALLEFKLQNLNLSYNLLLGGEIPVNLSHCSNLRNLDLQKNQLVQGIPSELGFLSKLEILILDNNNLSGRFPPSLGNLSSLQNLSFASNNLEGEIPNTVAQMKSLKYFDVDTNNLSGVFPPSLYNLSSLTYIALTDNIFSGNLNPDLGIALQNLQILWMGENQFTGTIPVSLSNVSHFQHLDTVYNYFTGTIPTSFGNLKNLQKLGFGSNYLGNYSVDDLSFLSTLTNCSHLEKLDVSYNQLGGELPNSITNLSIQLTSLRKSSTFNWEALKLERSVHGCNKLTGEIPSSFGNLTHLLLLHLYNNSLEGSIPSSLGNCSYLLDVLLCHNKLNGTIPPELIGLPSLSIVLNVTHNSLTGSLPSEVGNLKLLVSLDVSYNKLSNKIPDQLGDCLSLETLYMQGNFFEGTIPDLGKLKGIQYLDLSHNTLFGQIPSYMVNFPVLQNLNLSFNNLEGEVPIEGVFRNASAVEVYGNSALCGGIKELHMQACPSQGSKKHRRHVAFKLILAISIAATFCLTSISLFTLSLLRKSKKKCLSISSFGRTYQKISYEELLNATNGFSLRNLIGSGNFGSVYKGKLGPDEPNVADKVLNLQKQGASKTFIVECEALRNIRHRNLVKIVTACSSIDFGGKDFKALVYEFMPNGSLEMWLHPEDELSQLRNLNLLQRMNIAIDVASTLLYLHHHCQTPIIHCDLKPSNILLDDDLTAHVSDFGLARLLSKSGKEAFLNQLSSAGIKGTIGYVAPEYGMGSQLSTNGDVYSFGIFLLEMFTGRRPIDELFKDDLNLHNFVKLALPGRAMEIVDQAVFNKAGENKNIVTCWSDWTCEQTKCLILVFKIGLACSAESPGDRTDMRRVALELLSIKGKFLSIETHEMKIQSSVNK</sequence>
<dbReference type="SUPFAM" id="SSF52047">
    <property type="entry name" value="RNI-like"/>
    <property type="match status" value="1"/>
</dbReference>
<keyword evidence="18" id="KW-0325">Glycoprotein</keyword>
<dbReference type="InterPro" id="IPR008271">
    <property type="entry name" value="Ser/Thr_kinase_AS"/>
</dbReference>
<keyword evidence="9 21" id="KW-0812">Transmembrane</keyword>
<dbReference type="GO" id="GO:0005524">
    <property type="term" value="F:ATP binding"/>
    <property type="evidence" value="ECO:0007669"/>
    <property type="project" value="UniProtKB-KW"/>
</dbReference>
<keyword evidence="14" id="KW-0067">ATP-binding</keyword>
<dbReference type="FunCoup" id="A0A7N2KPX7">
    <property type="interactions" value="1262"/>
</dbReference>
<dbReference type="Gene3D" id="1.10.510.10">
    <property type="entry name" value="Transferase(Phosphotransferase) domain 1"/>
    <property type="match status" value="1"/>
</dbReference>
<evidence type="ECO:0000256" key="12">
    <source>
        <dbReference type="ARBA" id="ARBA00022741"/>
    </source>
</evidence>
<dbReference type="CDD" id="cd14066">
    <property type="entry name" value="STKc_IRAK"/>
    <property type="match status" value="1"/>
</dbReference>
<dbReference type="Gene3D" id="3.30.200.20">
    <property type="entry name" value="Phosphorylase Kinase, domain 1"/>
    <property type="match status" value="1"/>
</dbReference>
<dbReference type="SMART" id="SM00369">
    <property type="entry name" value="LRR_TYP"/>
    <property type="match status" value="6"/>
</dbReference>
<evidence type="ECO:0000313" key="23">
    <source>
        <dbReference type="EnsemblPlants" id="QL01p037945:mrna"/>
    </source>
</evidence>
<keyword evidence="11" id="KW-0677">Repeat</keyword>
<dbReference type="SUPFAM" id="SSF56112">
    <property type="entry name" value="Protein kinase-like (PK-like)"/>
    <property type="match status" value="1"/>
</dbReference>
<dbReference type="FunFam" id="1.10.510.10:FF:000358">
    <property type="entry name" value="Putative leucine-rich repeat receptor-like serine/threonine-protein kinase"/>
    <property type="match status" value="1"/>
</dbReference>
<feature type="domain" description="Protein kinase" evidence="22">
    <location>
        <begin position="601"/>
        <end position="908"/>
    </location>
</feature>
<evidence type="ECO:0000256" key="17">
    <source>
        <dbReference type="ARBA" id="ARBA00023170"/>
    </source>
</evidence>
<protein>
    <recommendedName>
        <fullName evidence="3">non-specific serine/threonine protein kinase</fullName>
        <ecNumber evidence="3">2.7.11.1</ecNumber>
    </recommendedName>
</protein>
<dbReference type="FunFam" id="3.30.200.20:FF:000432">
    <property type="entry name" value="LRR receptor-like serine/threonine-protein kinase EFR"/>
    <property type="match status" value="1"/>
</dbReference>
<dbReference type="PANTHER" id="PTHR27008:SF596">
    <property type="entry name" value="OS02G0215500 PROTEIN"/>
    <property type="match status" value="1"/>
</dbReference>
<dbReference type="PROSITE" id="PS50011">
    <property type="entry name" value="PROTEIN_KINASE_DOM"/>
    <property type="match status" value="1"/>
</dbReference>
<dbReference type="FunFam" id="3.80.10.10:FF:000095">
    <property type="entry name" value="LRR receptor-like serine/threonine-protein kinase GSO1"/>
    <property type="match status" value="1"/>
</dbReference>
<keyword evidence="15 21" id="KW-1133">Transmembrane helix</keyword>
<accession>A0A7N2KPX7</accession>
<evidence type="ECO:0000256" key="1">
    <source>
        <dbReference type="ARBA" id="ARBA00004251"/>
    </source>
</evidence>